<comment type="caution">
    <text evidence="2">The sequence shown here is derived from an EMBL/GenBank/DDBJ whole genome shotgun (WGS) entry which is preliminary data.</text>
</comment>
<dbReference type="Proteomes" id="UP000777935">
    <property type="component" value="Unassembled WGS sequence"/>
</dbReference>
<feature type="transmembrane region" description="Helical" evidence="1">
    <location>
        <begin position="423"/>
        <end position="444"/>
    </location>
</feature>
<dbReference type="SUPFAM" id="SSF82866">
    <property type="entry name" value="Multidrug efflux transporter AcrB transmembrane domain"/>
    <property type="match status" value="2"/>
</dbReference>
<feature type="transmembrane region" description="Helical" evidence="1">
    <location>
        <begin position="859"/>
        <end position="879"/>
    </location>
</feature>
<dbReference type="SUPFAM" id="SSF82714">
    <property type="entry name" value="Multidrug efflux transporter AcrB TolC docking domain, DN and DC subdomains"/>
    <property type="match status" value="2"/>
</dbReference>
<feature type="transmembrane region" description="Helical" evidence="1">
    <location>
        <begin position="451"/>
        <end position="474"/>
    </location>
</feature>
<sequence length="1038" mass="111987">MIQYFVRHPNAANILMLAAVILGLSVINGMERETFPEFSASRVTVDVMYQGASAIDVDEDICLELDDALGSISGLDDIECTATEGRASATLTMAEGGNINQFYNDILSEVSALNNLPDDAEEPTVSIAAQEEQIALVAISGIDNPESLLRYSDQLAARLKTLSMVSDAKVSGISAQEYRITFDQRALRQYGLSARDVSDAITARSLRQPLGTARTRDREVILRYADIRRSVTELENLVIVQNDAGGFVRLSDIGQVRLVTADPEIKSLIDGDKAAIIQILKTKSDDAIDAFAQVQTLLDAERASLPAPFALTITNDSTENIRDRINLVLGNTAIGLLLVFAVMCLYFSLKEAFWISAALPVSFLGGFFILSSMGITINMISLIAMLMAVGLIMDDSIVIADNIAKWRSKVGVKDASIKGATEVMPGVISSFLTTACVFTPLMFLSGEMGSILEVVPIVLLVVLGISLVEAFLVLPNHLSHVSDDHGKNAKRIAPRLTEKVKETYILPIVRLFVAWRYLVLGLICSALIATVGLITSGTVKVVGFPTTEGDTIEARIALTPGTPLPRTEAVTDRLLSALDRTNSLLTPGTQDGDMLVERVLVRYATNSDVKSNGPHTVTITVDLQSSETRNVTANEVLVHWQQEAGPIPDVSQSSFTQTSVTPGGSDLDVKLASRDLQQLEGATAQLYRTLMGRADVTDGYRDFTSGQAEIALSLTEFGYTVGLTPQSLSNQLRTAFSGSETDSFTDGFTDLTVRVELGDTVPTLSQLEQYPITLPSGGQTALSQVAQIVITESYPQITRQNGQAIARIIGNIDRNAITSGALSQIIMTNYAPALQSDFPNVTVTIGGATEETQETQSSILVAMMVGLVGVYLILAYQFYSYTLPIVVMLSIPFAIIGVVLGHMLVGIDLAMPSFVGFASLAGIVVNNAILFLTFFELETKDDDYLTGVVEAVSHRFRAILLSTTTTFLGLVPIVFETSPQAQTMVPLVTSVAFGLLSSTLLVIFILPAAMAIYFDIFSLRKWMDTRQKLSAPTQVPAE</sequence>
<dbReference type="PANTHER" id="PTHR32063:SF33">
    <property type="entry name" value="RND SUPERFAMILY EFFLUX PUMP PERMEASE COMPONENT"/>
    <property type="match status" value="1"/>
</dbReference>
<gene>
    <name evidence="2" type="ORF">HRQ87_18150</name>
</gene>
<reference evidence="2 3" key="1">
    <citation type="submission" date="2020-06" db="EMBL/GenBank/DDBJ databases">
        <title>Sulfitobacter algicola sp. nov., isolated from green algae.</title>
        <authorList>
            <person name="Wang C."/>
        </authorList>
    </citation>
    <scope>NUCLEOTIDE SEQUENCE [LARGE SCALE GENOMIC DNA]</scope>
    <source>
        <strain evidence="2 3">1151</strain>
    </source>
</reference>
<dbReference type="RefSeq" id="WP_174139862.1">
    <property type="nucleotide sequence ID" value="NZ_JABUFE010000017.1"/>
</dbReference>
<protein>
    <submittedName>
        <fullName evidence="2">Efflux RND transporter permease subunit</fullName>
    </submittedName>
</protein>
<dbReference type="Gene3D" id="3.30.2090.10">
    <property type="entry name" value="Multidrug efflux transporter AcrB TolC docking domain, DN and DC subdomains"/>
    <property type="match status" value="2"/>
</dbReference>
<keyword evidence="1" id="KW-1133">Transmembrane helix</keyword>
<dbReference type="Gene3D" id="3.30.70.1320">
    <property type="entry name" value="Multidrug efflux transporter AcrB pore domain like"/>
    <property type="match status" value="1"/>
</dbReference>
<dbReference type="InterPro" id="IPR027463">
    <property type="entry name" value="AcrB_DN_DC_subdom"/>
</dbReference>
<feature type="transmembrane region" description="Helical" evidence="1">
    <location>
        <begin position="327"/>
        <end position="348"/>
    </location>
</feature>
<evidence type="ECO:0000313" key="3">
    <source>
        <dbReference type="Proteomes" id="UP000777935"/>
    </source>
</evidence>
<feature type="transmembrane region" description="Helical" evidence="1">
    <location>
        <begin position="354"/>
        <end position="375"/>
    </location>
</feature>
<dbReference type="Gene3D" id="1.20.1640.10">
    <property type="entry name" value="Multidrug efflux transporter AcrB transmembrane domain"/>
    <property type="match status" value="2"/>
</dbReference>
<dbReference type="SUPFAM" id="SSF82693">
    <property type="entry name" value="Multidrug efflux transporter AcrB pore domain, PN1, PN2, PC1 and PC2 subdomains"/>
    <property type="match status" value="2"/>
</dbReference>
<feature type="transmembrane region" description="Helical" evidence="1">
    <location>
        <begin position="914"/>
        <end position="935"/>
    </location>
</feature>
<name>A0ABX2J0Q0_9RHOB</name>
<evidence type="ECO:0000313" key="2">
    <source>
        <dbReference type="EMBL" id="NSX56709.1"/>
    </source>
</evidence>
<keyword evidence="3" id="KW-1185">Reference proteome</keyword>
<organism evidence="2 3">
    <name type="scientific">Parasulfitobacter algicola</name>
    <dbReference type="NCBI Taxonomy" id="2614809"/>
    <lineage>
        <taxon>Bacteria</taxon>
        <taxon>Pseudomonadati</taxon>
        <taxon>Pseudomonadota</taxon>
        <taxon>Alphaproteobacteria</taxon>
        <taxon>Rhodobacterales</taxon>
        <taxon>Roseobacteraceae</taxon>
        <taxon>Parasulfitobacter</taxon>
    </lineage>
</organism>
<dbReference type="Pfam" id="PF00873">
    <property type="entry name" value="ACR_tran"/>
    <property type="match status" value="1"/>
</dbReference>
<feature type="transmembrane region" description="Helical" evidence="1">
    <location>
        <begin position="987"/>
        <end position="1014"/>
    </location>
</feature>
<feature type="transmembrane region" description="Helical" evidence="1">
    <location>
        <begin position="514"/>
        <end position="534"/>
    </location>
</feature>
<dbReference type="InterPro" id="IPR001036">
    <property type="entry name" value="Acrflvin-R"/>
</dbReference>
<dbReference type="PRINTS" id="PR00702">
    <property type="entry name" value="ACRIFLAVINRP"/>
</dbReference>
<feature type="transmembrane region" description="Helical" evidence="1">
    <location>
        <begin position="955"/>
        <end position="975"/>
    </location>
</feature>
<feature type="transmembrane region" description="Helical" evidence="1">
    <location>
        <begin position="382"/>
        <end position="403"/>
    </location>
</feature>
<dbReference type="PANTHER" id="PTHR32063">
    <property type="match status" value="1"/>
</dbReference>
<keyword evidence="1" id="KW-0812">Transmembrane</keyword>
<dbReference type="Gene3D" id="3.30.70.1430">
    <property type="entry name" value="Multidrug efflux transporter AcrB pore domain"/>
    <property type="match status" value="2"/>
</dbReference>
<feature type="transmembrane region" description="Helical" evidence="1">
    <location>
        <begin position="12"/>
        <end position="30"/>
    </location>
</feature>
<dbReference type="EMBL" id="JABUFE010000017">
    <property type="protein sequence ID" value="NSX56709.1"/>
    <property type="molecule type" value="Genomic_DNA"/>
</dbReference>
<proteinExistence type="predicted"/>
<evidence type="ECO:0000256" key="1">
    <source>
        <dbReference type="SAM" id="Phobius"/>
    </source>
</evidence>
<dbReference type="Gene3D" id="3.30.70.1440">
    <property type="entry name" value="Multidrug efflux transporter AcrB pore domain"/>
    <property type="match status" value="1"/>
</dbReference>
<keyword evidence="1" id="KW-0472">Membrane</keyword>
<feature type="transmembrane region" description="Helical" evidence="1">
    <location>
        <begin position="885"/>
        <end position="907"/>
    </location>
</feature>
<accession>A0ABX2J0Q0</accession>